<proteinExistence type="predicted"/>
<dbReference type="InterPro" id="IPR000683">
    <property type="entry name" value="Gfo/Idh/MocA-like_OxRdtase_N"/>
</dbReference>
<evidence type="ECO:0000259" key="1">
    <source>
        <dbReference type="Pfam" id="PF01408"/>
    </source>
</evidence>
<accession>A0A7H1NRR9</accession>
<evidence type="ECO:0000313" key="4">
    <source>
        <dbReference type="Proteomes" id="UP000516349"/>
    </source>
</evidence>
<dbReference type="PANTHER" id="PTHR43249">
    <property type="entry name" value="UDP-N-ACETYL-2-AMINO-2-DEOXY-D-GLUCURONATE OXIDASE"/>
    <property type="match status" value="1"/>
</dbReference>
<dbReference type="KEGG" id="ebla:JGUZn3_12530"/>
<keyword evidence="4" id="KW-1185">Reference proteome</keyword>
<feature type="domain" description="GFO/IDH/MocA-like oxidoreductase" evidence="2">
    <location>
        <begin position="132"/>
        <end position="253"/>
    </location>
</feature>
<dbReference type="SUPFAM" id="SSF55347">
    <property type="entry name" value="Glyceraldehyde-3-phosphate dehydrogenase-like, C-terminal domain"/>
    <property type="match status" value="1"/>
</dbReference>
<dbReference type="PANTHER" id="PTHR43249:SF1">
    <property type="entry name" value="D-GLUCOSIDE 3-DEHYDROGENASE"/>
    <property type="match status" value="1"/>
</dbReference>
<name>A0A7H1NRR9_9PROT</name>
<gene>
    <name evidence="3" type="primary">iolG_2</name>
    <name evidence="3" type="ORF">JGUZn3_12530</name>
</gene>
<dbReference type="GO" id="GO:0000166">
    <property type="term" value="F:nucleotide binding"/>
    <property type="evidence" value="ECO:0007669"/>
    <property type="project" value="InterPro"/>
</dbReference>
<dbReference type="Pfam" id="PF22725">
    <property type="entry name" value="GFO_IDH_MocA_C3"/>
    <property type="match status" value="1"/>
</dbReference>
<dbReference type="Gene3D" id="3.40.50.720">
    <property type="entry name" value="NAD(P)-binding Rossmann-like Domain"/>
    <property type="match status" value="1"/>
</dbReference>
<organism evidence="3 4">
    <name type="scientific">Entomobacter blattae</name>
    <dbReference type="NCBI Taxonomy" id="2762277"/>
    <lineage>
        <taxon>Bacteria</taxon>
        <taxon>Pseudomonadati</taxon>
        <taxon>Pseudomonadota</taxon>
        <taxon>Alphaproteobacteria</taxon>
        <taxon>Acetobacterales</taxon>
        <taxon>Acetobacteraceae</taxon>
        <taxon>Entomobacter</taxon>
    </lineage>
</organism>
<dbReference type="GO" id="GO:0050112">
    <property type="term" value="F:inositol 2-dehydrogenase (NAD+) activity"/>
    <property type="evidence" value="ECO:0007669"/>
    <property type="project" value="UniProtKB-EC"/>
</dbReference>
<dbReference type="RefSeq" id="WP_203412745.1">
    <property type="nucleotide sequence ID" value="NZ_CP060244.1"/>
</dbReference>
<dbReference type="EC" id="1.1.1.18" evidence="3"/>
<protein>
    <submittedName>
        <fullName evidence="3">Inositol 2-dehydrogenase/D-chiro-inositol 3-dehydrogenase</fullName>
        <ecNumber evidence="3">1.1.1.18</ecNumber>
    </submittedName>
</protein>
<evidence type="ECO:0000313" key="3">
    <source>
        <dbReference type="EMBL" id="QNT78479.1"/>
    </source>
</evidence>
<dbReference type="Pfam" id="PF01408">
    <property type="entry name" value="GFO_IDH_MocA"/>
    <property type="match status" value="1"/>
</dbReference>
<sequence>MKTLKVALIGTGKVSTIHADAFKHTPGTELVAVCGTSREKAQQFAAPYSLQGFDSVQKMIETTKADIVSICTPHPRHAEVAVPALEMGCHILVEKPLASSLEDCDAILQAAERYKRKVGVISQRRYYPSAMRMKNAITEGKIGNPILGVVTWLGWRGKDYYESDPWRGTWDKEGGGVLVNQLPHQLDMLLWYMGDIEELYGTWANLNHPYIEVDDTALAIIKFKNGALGNILASNSQNPALYGKVHVFGKKGASVGVQTDGGNMFIAGMNPLKEAAFNDLWTIPGEETNLAKWKEEDQAHFDSIDPSYYFHQKQIADFVEAIEHDRRPIVDGHDGRKVVELFTAIYRCQKENRPLKFPL</sequence>
<dbReference type="InterPro" id="IPR055170">
    <property type="entry name" value="GFO_IDH_MocA-like_dom"/>
</dbReference>
<dbReference type="Proteomes" id="UP000516349">
    <property type="component" value="Chromosome"/>
</dbReference>
<feature type="domain" description="Gfo/Idh/MocA-like oxidoreductase N-terminal" evidence="1">
    <location>
        <begin position="4"/>
        <end position="120"/>
    </location>
</feature>
<dbReference type="EMBL" id="CP060244">
    <property type="protein sequence ID" value="QNT78479.1"/>
    <property type="molecule type" value="Genomic_DNA"/>
</dbReference>
<dbReference type="Gene3D" id="3.30.360.10">
    <property type="entry name" value="Dihydrodipicolinate Reductase, domain 2"/>
    <property type="match status" value="1"/>
</dbReference>
<reference evidence="3 4" key="1">
    <citation type="submission" date="2020-08" db="EMBL/GenBank/DDBJ databases">
        <title>Complete genome sequence of Entomobacter blattae G55GP.</title>
        <authorList>
            <person name="Poehlein A."/>
            <person name="Guzman J."/>
            <person name="Daniel R."/>
            <person name="Vilcinskas A."/>
        </authorList>
    </citation>
    <scope>NUCLEOTIDE SEQUENCE [LARGE SCALE GENOMIC DNA]</scope>
    <source>
        <strain evidence="3 4">G55GP</strain>
    </source>
</reference>
<evidence type="ECO:0000259" key="2">
    <source>
        <dbReference type="Pfam" id="PF22725"/>
    </source>
</evidence>
<dbReference type="SUPFAM" id="SSF51735">
    <property type="entry name" value="NAD(P)-binding Rossmann-fold domains"/>
    <property type="match status" value="1"/>
</dbReference>
<dbReference type="AlphaFoldDB" id="A0A7H1NRR9"/>
<dbReference type="InterPro" id="IPR036291">
    <property type="entry name" value="NAD(P)-bd_dom_sf"/>
</dbReference>
<dbReference type="InterPro" id="IPR052515">
    <property type="entry name" value="Gfo/Idh/MocA_Oxidoreductase"/>
</dbReference>
<keyword evidence="3" id="KW-0560">Oxidoreductase</keyword>